<dbReference type="FunFam" id="3.40.30.10:FF:000001">
    <property type="entry name" value="Thioredoxin"/>
    <property type="match status" value="1"/>
</dbReference>
<evidence type="ECO:0000256" key="8">
    <source>
        <dbReference type="PIRNR" id="PIRNR000077"/>
    </source>
</evidence>
<dbReference type="InterPro" id="IPR017937">
    <property type="entry name" value="Thioredoxin_CS"/>
</dbReference>
<dbReference type="GO" id="GO:0045454">
    <property type="term" value="P:cell redox homeostasis"/>
    <property type="evidence" value="ECO:0007669"/>
    <property type="project" value="TreeGrafter"/>
</dbReference>
<dbReference type="GO" id="GO:0015035">
    <property type="term" value="F:protein-disulfide reductase activity"/>
    <property type="evidence" value="ECO:0007669"/>
    <property type="project" value="UniProtKB-UniRule"/>
</dbReference>
<dbReference type="Gene3D" id="3.40.30.10">
    <property type="entry name" value="Glutaredoxin"/>
    <property type="match status" value="1"/>
</dbReference>
<dbReference type="Proteomes" id="UP000681035">
    <property type="component" value="Chromosome"/>
</dbReference>
<accession>A0A810Q896</accession>
<dbReference type="Pfam" id="PF00085">
    <property type="entry name" value="Thioredoxin"/>
    <property type="match status" value="1"/>
</dbReference>
<gene>
    <name evidence="12" type="ORF">MM50RIKEN_16390</name>
</gene>
<dbReference type="PANTHER" id="PTHR45663:SF11">
    <property type="entry name" value="GEO12009P1"/>
    <property type="match status" value="1"/>
</dbReference>
<evidence type="ECO:0000313" key="13">
    <source>
        <dbReference type="Proteomes" id="UP000681035"/>
    </source>
</evidence>
<dbReference type="CDD" id="cd02947">
    <property type="entry name" value="TRX_family"/>
    <property type="match status" value="1"/>
</dbReference>
<evidence type="ECO:0000259" key="11">
    <source>
        <dbReference type="PROSITE" id="PS51352"/>
    </source>
</evidence>
<feature type="site" description="Contributes to redox potential value" evidence="9">
    <location>
        <position position="33"/>
    </location>
</feature>
<dbReference type="AlphaFoldDB" id="A0A810Q896"/>
<keyword evidence="4" id="KW-0249">Electron transport</keyword>
<dbReference type="RefSeq" id="WP_213540526.1">
    <property type="nucleotide sequence ID" value="NZ_AP023418.1"/>
</dbReference>
<evidence type="ECO:0000256" key="7">
    <source>
        <dbReference type="NCBIfam" id="TIGR01068"/>
    </source>
</evidence>
<evidence type="ECO:0000256" key="1">
    <source>
        <dbReference type="ARBA" id="ARBA00008987"/>
    </source>
</evidence>
<dbReference type="SUPFAM" id="SSF52833">
    <property type="entry name" value="Thioredoxin-like"/>
    <property type="match status" value="1"/>
</dbReference>
<protein>
    <recommendedName>
        <fullName evidence="2 7">Thioredoxin</fullName>
    </recommendedName>
</protein>
<comment type="similarity">
    <text evidence="1 8">Belongs to the thioredoxin family.</text>
</comment>
<dbReference type="PANTHER" id="PTHR45663">
    <property type="entry name" value="GEO12009P1"/>
    <property type="match status" value="1"/>
</dbReference>
<dbReference type="PROSITE" id="PS00194">
    <property type="entry name" value="THIOREDOXIN_1"/>
    <property type="match status" value="1"/>
</dbReference>
<dbReference type="NCBIfam" id="TIGR01068">
    <property type="entry name" value="thioredoxin"/>
    <property type="match status" value="1"/>
</dbReference>
<sequence>MAIVHANAQTFPQEVLQSNETVLVDFWAAWCGPCKMLAPILEELDGVAPCKIVKVDVDENRSLALQYAVASIPTLLVFRNGQLVNRSVGLISREDVLKLVQA</sequence>
<evidence type="ECO:0000256" key="5">
    <source>
        <dbReference type="ARBA" id="ARBA00023157"/>
    </source>
</evidence>
<feature type="disulfide bond" description="Redox-active" evidence="10">
    <location>
        <begin position="31"/>
        <end position="34"/>
    </location>
</feature>
<evidence type="ECO:0000256" key="4">
    <source>
        <dbReference type="ARBA" id="ARBA00022982"/>
    </source>
</evidence>
<name>A0A810Q896_9FIRM</name>
<evidence type="ECO:0000256" key="2">
    <source>
        <dbReference type="ARBA" id="ARBA00020570"/>
    </source>
</evidence>
<dbReference type="EMBL" id="AP023418">
    <property type="protein sequence ID" value="BCK81876.1"/>
    <property type="molecule type" value="Genomic_DNA"/>
</dbReference>
<dbReference type="InterPro" id="IPR013766">
    <property type="entry name" value="Thioredoxin_domain"/>
</dbReference>
<feature type="domain" description="Thioredoxin" evidence="11">
    <location>
        <begin position="1"/>
        <end position="102"/>
    </location>
</feature>
<keyword evidence="3" id="KW-0813">Transport</keyword>
<organism evidence="12 13">
    <name type="scientific">Vescimonas coprocola</name>
    <dbReference type="NCBI Taxonomy" id="2714355"/>
    <lineage>
        <taxon>Bacteria</taxon>
        <taxon>Bacillati</taxon>
        <taxon>Bacillota</taxon>
        <taxon>Clostridia</taxon>
        <taxon>Eubacteriales</taxon>
        <taxon>Oscillospiraceae</taxon>
        <taxon>Vescimonas</taxon>
    </lineage>
</organism>
<evidence type="ECO:0000256" key="3">
    <source>
        <dbReference type="ARBA" id="ARBA00022448"/>
    </source>
</evidence>
<evidence type="ECO:0000256" key="6">
    <source>
        <dbReference type="ARBA" id="ARBA00023284"/>
    </source>
</evidence>
<feature type="active site" description="Nucleophile" evidence="9">
    <location>
        <position position="34"/>
    </location>
</feature>
<keyword evidence="5 10" id="KW-1015">Disulfide bond</keyword>
<keyword evidence="6 10" id="KW-0676">Redox-active center</keyword>
<dbReference type="KEGG" id="vcop:MM50RIKEN_16390"/>
<dbReference type="GO" id="GO:0005829">
    <property type="term" value="C:cytosol"/>
    <property type="evidence" value="ECO:0007669"/>
    <property type="project" value="TreeGrafter"/>
</dbReference>
<dbReference type="PROSITE" id="PS51352">
    <property type="entry name" value="THIOREDOXIN_2"/>
    <property type="match status" value="1"/>
</dbReference>
<feature type="active site" description="Nucleophile" evidence="9">
    <location>
        <position position="31"/>
    </location>
</feature>
<keyword evidence="13" id="KW-1185">Reference proteome</keyword>
<dbReference type="InterPro" id="IPR036249">
    <property type="entry name" value="Thioredoxin-like_sf"/>
</dbReference>
<reference evidence="12" key="1">
    <citation type="submission" date="2020-09" db="EMBL/GenBank/DDBJ databases">
        <title>New species isolated from human feces.</title>
        <authorList>
            <person name="Kitahara M."/>
            <person name="Shigeno Y."/>
            <person name="Shime M."/>
            <person name="Matsumoto Y."/>
            <person name="Nakamura S."/>
            <person name="Motooka D."/>
            <person name="Fukuoka S."/>
            <person name="Nishikawa H."/>
            <person name="Benno Y."/>
        </authorList>
    </citation>
    <scope>NUCLEOTIDE SEQUENCE</scope>
    <source>
        <strain evidence="12">MM50</strain>
    </source>
</reference>
<proteinExistence type="inferred from homology"/>
<evidence type="ECO:0000256" key="9">
    <source>
        <dbReference type="PIRSR" id="PIRSR000077-1"/>
    </source>
</evidence>
<dbReference type="InterPro" id="IPR005746">
    <property type="entry name" value="Thioredoxin"/>
</dbReference>
<feature type="site" description="Deprotonates C-terminal active site Cys" evidence="9">
    <location>
        <position position="25"/>
    </location>
</feature>
<dbReference type="PRINTS" id="PR00421">
    <property type="entry name" value="THIOREDOXIN"/>
</dbReference>
<feature type="site" description="Contributes to redox potential value" evidence="9">
    <location>
        <position position="32"/>
    </location>
</feature>
<evidence type="ECO:0000313" key="12">
    <source>
        <dbReference type="EMBL" id="BCK81876.1"/>
    </source>
</evidence>
<evidence type="ECO:0000256" key="10">
    <source>
        <dbReference type="PIRSR" id="PIRSR000077-4"/>
    </source>
</evidence>
<dbReference type="PIRSF" id="PIRSF000077">
    <property type="entry name" value="Thioredoxin"/>
    <property type="match status" value="1"/>
</dbReference>